<dbReference type="AlphaFoldDB" id="A0A9W6EXS8"/>
<evidence type="ECO:0000259" key="2">
    <source>
        <dbReference type="PROSITE" id="PS50213"/>
    </source>
</evidence>
<dbReference type="PROSITE" id="PS50213">
    <property type="entry name" value="FAS1"/>
    <property type="match status" value="1"/>
</dbReference>
<dbReference type="SUPFAM" id="SSF82153">
    <property type="entry name" value="FAS1 domain"/>
    <property type="match status" value="1"/>
</dbReference>
<dbReference type="Gene3D" id="2.30.180.10">
    <property type="entry name" value="FAS1 domain"/>
    <property type="match status" value="1"/>
</dbReference>
<comment type="caution">
    <text evidence="3">The sequence shown here is derived from an EMBL/GenBank/DDBJ whole genome shotgun (WGS) entry which is preliminary data.</text>
</comment>
<accession>A0A9W6EXS8</accession>
<protein>
    <recommendedName>
        <fullName evidence="2">FAS1 domain-containing protein</fullName>
    </recommendedName>
</protein>
<proteinExistence type="predicted"/>
<sequence length="315" mass="33835">MFGRSRPRGSGAGPAPGPAVAAASAGAQRSERLLRRASAILRPAVLVLVALLAHRVAGQSLLSALANILTAAVTSTAVQQQRTTPKSTLKPNDPQLGIPCGCSDVDPRDSFLRAKVDYSCFDQARFGACGQSFMLETPEEVPEGYCQISCGRCSCCPTLDSVLRDKGLEMFRWLLGFSDEGAKIKLPGYMVTLLAPTDSAVWAALNRLGYKSKEDVERDSNAKNVLADIGRYHVLAPVEPLKATWTTPFMRSNVEMYTAVSNGKTVTARQDNGGKVTIQSPKSSANVVERDIYACKGYVQVLDAVLIPWSMTGYA</sequence>
<evidence type="ECO:0000256" key="1">
    <source>
        <dbReference type="SAM" id="MobiDB-lite"/>
    </source>
</evidence>
<keyword evidence="4" id="KW-1185">Reference proteome</keyword>
<dbReference type="InterPro" id="IPR036378">
    <property type="entry name" value="FAS1_dom_sf"/>
</dbReference>
<organism evidence="3 4">
    <name type="scientific">Pleodorina starrii</name>
    <dbReference type="NCBI Taxonomy" id="330485"/>
    <lineage>
        <taxon>Eukaryota</taxon>
        <taxon>Viridiplantae</taxon>
        <taxon>Chlorophyta</taxon>
        <taxon>core chlorophytes</taxon>
        <taxon>Chlorophyceae</taxon>
        <taxon>CS clade</taxon>
        <taxon>Chlamydomonadales</taxon>
        <taxon>Volvocaceae</taxon>
        <taxon>Pleodorina</taxon>
    </lineage>
</organism>
<dbReference type="InterPro" id="IPR000782">
    <property type="entry name" value="FAS1_domain"/>
</dbReference>
<evidence type="ECO:0000313" key="3">
    <source>
        <dbReference type="EMBL" id="GLC49017.1"/>
    </source>
</evidence>
<evidence type="ECO:0000313" key="4">
    <source>
        <dbReference type="Proteomes" id="UP001165080"/>
    </source>
</evidence>
<dbReference type="SMART" id="SM00554">
    <property type="entry name" value="FAS1"/>
    <property type="match status" value="1"/>
</dbReference>
<feature type="domain" description="FAS1" evidence="2">
    <location>
        <begin position="155"/>
        <end position="306"/>
    </location>
</feature>
<name>A0A9W6EXS8_9CHLO</name>
<gene>
    <name evidence="3" type="primary">PLEST006713</name>
    <name evidence="3" type="ORF">PLESTB_000173400</name>
</gene>
<reference evidence="3 4" key="1">
    <citation type="journal article" date="2023" name="Commun. Biol.">
        <title>Reorganization of the ancestral sex-determining regions during the evolution of trioecy in Pleodorina starrii.</title>
        <authorList>
            <person name="Takahashi K."/>
            <person name="Suzuki S."/>
            <person name="Kawai-Toyooka H."/>
            <person name="Yamamoto K."/>
            <person name="Hamaji T."/>
            <person name="Ootsuki R."/>
            <person name="Yamaguchi H."/>
            <person name="Kawachi M."/>
            <person name="Higashiyama T."/>
            <person name="Nozaki H."/>
        </authorList>
    </citation>
    <scope>NUCLEOTIDE SEQUENCE [LARGE SCALE GENOMIC DNA]</scope>
    <source>
        <strain evidence="3 4">NIES-4479</strain>
    </source>
</reference>
<feature type="region of interest" description="Disordered" evidence="1">
    <location>
        <begin position="1"/>
        <end position="23"/>
    </location>
</feature>
<dbReference type="Pfam" id="PF02469">
    <property type="entry name" value="Fasciclin"/>
    <property type="match status" value="1"/>
</dbReference>
<dbReference type="Proteomes" id="UP001165080">
    <property type="component" value="Unassembled WGS sequence"/>
</dbReference>
<dbReference type="EMBL" id="BRXU01000002">
    <property type="protein sequence ID" value="GLC49017.1"/>
    <property type="molecule type" value="Genomic_DNA"/>
</dbReference>